<feature type="compositionally biased region" description="Low complexity" evidence="6">
    <location>
        <begin position="375"/>
        <end position="392"/>
    </location>
</feature>
<gene>
    <name evidence="8" type="ORF">D917_03311</name>
</gene>
<feature type="compositionally biased region" description="Low complexity" evidence="6">
    <location>
        <begin position="437"/>
        <end position="446"/>
    </location>
</feature>
<evidence type="ECO:0000259" key="7">
    <source>
        <dbReference type="PROSITE" id="PS50157"/>
    </source>
</evidence>
<dbReference type="GO" id="GO:0008270">
    <property type="term" value="F:zinc ion binding"/>
    <property type="evidence" value="ECO:0007669"/>
    <property type="project" value="UniProtKB-KW"/>
</dbReference>
<evidence type="ECO:0000256" key="4">
    <source>
        <dbReference type="ARBA" id="ARBA00022833"/>
    </source>
</evidence>
<keyword evidence="1" id="KW-0479">Metal-binding</keyword>
<protein>
    <submittedName>
        <fullName evidence="8">Zinc finger, C2H2 type</fullName>
    </submittedName>
</protein>
<proteinExistence type="predicted"/>
<dbReference type="Proteomes" id="UP000243006">
    <property type="component" value="Unassembled WGS sequence"/>
</dbReference>
<comment type="caution">
    <text evidence="8">The sequence shown here is derived from an EMBL/GenBank/DDBJ whole genome shotgun (WGS) entry which is preliminary data.</text>
</comment>
<feature type="domain" description="C2H2-type" evidence="7">
    <location>
        <begin position="783"/>
        <end position="810"/>
    </location>
</feature>
<keyword evidence="3 5" id="KW-0863">Zinc-finger</keyword>
<evidence type="ECO:0000256" key="6">
    <source>
        <dbReference type="SAM" id="MobiDB-lite"/>
    </source>
</evidence>
<evidence type="ECO:0000256" key="2">
    <source>
        <dbReference type="ARBA" id="ARBA00022737"/>
    </source>
</evidence>
<evidence type="ECO:0000256" key="3">
    <source>
        <dbReference type="ARBA" id="ARBA00022771"/>
    </source>
</evidence>
<evidence type="ECO:0000256" key="5">
    <source>
        <dbReference type="PROSITE-ProRule" id="PRU00042"/>
    </source>
</evidence>
<dbReference type="SUPFAM" id="SSF57667">
    <property type="entry name" value="beta-beta-alpha zinc fingers"/>
    <property type="match status" value="2"/>
</dbReference>
<dbReference type="SMART" id="SM00355">
    <property type="entry name" value="ZnF_C2H2"/>
    <property type="match status" value="5"/>
</dbReference>
<dbReference type="GO" id="GO:0005634">
    <property type="term" value="C:nucleus"/>
    <property type="evidence" value="ECO:0007669"/>
    <property type="project" value="UniProtKB-ARBA"/>
</dbReference>
<dbReference type="InterPro" id="IPR050329">
    <property type="entry name" value="GLI_C2H2-zinc-finger"/>
</dbReference>
<feature type="region of interest" description="Disordered" evidence="6">
    <location>
        <begin position="188"/>
        <end position="211"/>
    </location>
</feature>
<dbReference type="Gene3D" id="3.30.160.60">
    <property type="entry name" value="Classic Zinc Finger"/>
    <property type="match status" value="2"/>
</dbReference>
<keyword evidence="2" id="KW-0677">Repeat</keyword>
<evidence type="ECO:0000313" key="8">
    <source>
        <dbReference type="EMBL" id="OUC41506.1"/>
    </source>
</evidence>
<dbReference type="InterPro" id="IPR036236">
    <property type="entry name" value="Znf_C2H2_sf"/>
</dbReference>
<evidence type="ECO:0000313" key="9">
    <source>
        <dbReference type="Proteomes" id="UP000243006"/>
    </source>
</evidence>
<dbReference type="GO" id="GO:0045944">
    <property type="term" value="P:positive regulation of transcription by RNA polymerase II"/>
    <property type="evidence" value="ECO:0007669"/>
    <property type="project" value="UniProtKB-ARBA"/>
</dbReference>
<dbReference type="InterPro" id="IPR013087">
    <property type="entry name" value="Znf_C2H2_type"/>
</dbReference>
<dbReference type="AlphaFoldDB" id="A0A1Y3ECC0"/>
<feature type="domain" description="C2H2-type" evidence="7">
    <location>
        <begin position="287"/>
        <end position="314"/>
    </location>
</feature>
<feature type="domain" description="C2H2-type" evidence="7">
    <location>
        <begin position="49"/>
        <end position="76"/>
    </location>
</feature>
<keyword evidence="4" id="KW-0862">Zinc</keyword>
<evidence type="ECO:0000256" key="1">
    <source>
        <dbReference type="ARBA" id="ARBA00022723"/>
    </source>
</evidence>
<name>A0A1Y3ECC0_9BILA</name>
<dbReference type="PROSITE" id="PS50157">
    <property type="entry name" value="ZINC_FINGER_C2H2_2"/>
    <property type="match status" value="3"/>
</dbReference>
<feature type="region of interest" description="Disordered" evidence="6">
    <location>
        <begin position="365"/>
        <end position="392"/>
    </location>
</feature>
<sequence length="817" mass="90060">MSVIDQSAETFNSSFMPAIVHEPVNVDEDPTLCSSTSAVQSNAAEKRSFTCQECGKAFNSVWYLKQHAVKHSKDRPFTCSYCLRVSNSFLFYKKNYFLQIMLFQNIVFLLTRGDDALPNRVLTIFSSSSCRKCECAFGFQFRSLSRNFGFQQCDAAEKINDVVILIQLLQTYRFRSNLYQHKCPQRDLVTSQTPKTGRSRKKTNHDKRGEASELQTATCINAFGSGPLPPLAGLATPGCTPKGRNSIDVGMRDVYRGGVSLPPLSAFQPLFDANPVKTERPRSGEMFECDRCFMLFPSREFLTRHMSWHNTEERKIQCVHCSEVFTTDLLYNMHKQSHSPTAADRCLYCNGKFCHRLALKRHLRKCGPHRQQPKSPSSSSSSSSSGCSSLPQSVGSIHLGADKSSPPPSSVVEYDLNSISSSATLSHGSMADVTVEQQQQQQQQQQVLSLTSTDKPNIKTEIDYSNPAVLPSYISGNSCGFLSSQQDCAPYMKQELSPMTNYQALPGFTSCSVPNWTAGDDSGYYSSSSVSFQSIPDGSWPSPEQQAYNSENSSNTVYFQEEQKFWTVANSDTNCAVVDPVYGRDAATFDFFNVDTLPLSLYGGDLADMDVDGSYADPASLSACLPMLDADLSGFAAHHQQYAQVCRMLAQLILNPLNECKKQLQARNANPAADEQSKRCSMETGQNQNSALLGRAVVANVGSSADCVTFPSLEMAVIVPLSGSKSNSHYVSSDSVVSDCLSTADFTKRYLRKHELTLHGADSVQLPPVEEAQDSSNNVGKLVKCPLCPKLFTTLKQLKQHVSFHARATTVQTSLSN</sequence>
<dbReference type="GO" id="GO:0000981">
    <property type="term" value="F:DNA-binding transcription factor activity, RNA polymerase II-specific"/>
    <property type="evidence" value="ECO:0007669"/>
    <property type="project" value="TreeGrafter"/>
</dbReference>
<reference evidence="8 9" key="1">
    <citation type="submission" date="2015-04" db="EMBL/GenBank/DDBJ databases">
        <title>Draft genome of the roundworm Trichinella nativa.</title>
        <authorList>
            <person name="Mitreva M."/>
        </authorList>
    </citation>
    <scope>NUCLEOTIDE SEQUENCE [LARGE SCALE GENOMIC DNA]</scope>
    <source>
        <strain evidence="8 9">ISS45</strain>
    </source>
</reference>
<dbReference type="PANTHER" id="PTHR19818:SF139">
    <property type="entry name" value="PAIR-RULE PROTEIN ODD-PAIRED"/>
    <property type="match status" value="1"/>
</dbReference>
<dbReference type="PANTHER" id="PTHR19818">
    <property type="entry name" value="ZINC FINGER PROTEIN ZIC AND GLI"/>
    <property type="match status" value="1"/>
</dbReference>
<dbReference type="PROSITE" id="PS00028">
    <property type="entry name" value="ZINC_FINGER_C2H2_1"/>
    <property type="match status" value="4"/>
</dbReference>
<accession>A0A1Y3ECC0</accession>
<feature type="region of interest" description="Disordered" evidence="6">
    <location>
        <begin position="427"/>
        <end position="452"/>
    </location>
</feature>
<dbReference type="EMBL" id="LVZM01021331">
    <property type="protein sequence ID" value="OUC41506.1"/>
    <property type="molecule type" value="Genomic_DNA"/>
</dbReference>
<dbReference type="GO" id="GO:0000978">
    <property type="term" value="F:RNA polymerase II cis-regulatory region sequence-specific DNA binding"/>
    <property type="evidence" value="ECO:0007669"/>
    <property type="project" value="TreeGrafter"/>
</dbReference>
<organism evidence="8 9">
    <name type="scientific">Trichinella nativa</name>
    <dbReference type="NCBI Taxonomy" id="6335"/>
    <lineage>
        <taxon>Eukaryota</taxon>
        <taxon>Metazoa</taxon>
        <taxon>Ecdysozoa</taxon>
        <taxon>Nematoda</taxon>
        <taxon>Enoplea</taxon>
        <taxon>Dorylaimia</taxon>
        <taxon>Trichinellida</taxon>
        <taxon>Trichinellidae</taxon>
        <taxon>Trichinella</taxon>
    </lineage>
</organism>